<evidence type="ECO:0000256" key="1">
    <source>
        <dbReference type="ARBA" id="ARBA00001946"/>
    </source>
</evidence>
<dbReference type="PROSITE" id="PS00723">
    <property type="entry name" value="POLYPRENYL_SYNTHASE_1"/>
    <property type="match status" value="1"/>
</dbReference>
<comment type="cofactor">
    <cofactor evidence="1">
        <name>Mg(2+)</name>
        <dbReference type="ChEBI" id="CHEBI:18420"/>
    </cofactor>
</comment>
<keyword evidence="6" id="KW-0414">Isoprene biosynthesis</keyword>
<dbReference type="EMBL" id="CP080764">
    <property type="protein sequence ID" value="QYY44594.1"/>
    <property type="molecule type" value="Genomic_DNA"/>
</dbReference>
<accession>A0ABX8YG37</accession>
<evidence type="ECO:0000256" key="4">
    <source>
        <dbReference type="ARBA" id="ARBA00022723"/>
    </source>
</evidence>
<protein>
    <submittedName>
        <fullName evidence="8">Polyprenyl synthetase family protein</fullName>
    </submittedName>
</protein>
<dbReference type="PANTHER" id="PTHR43281:SF1">
    <property type="entry name" value="FARNESYL DIPHOSPHATE SYNTHASE"/>
    <property type="match status" value="1"/>
</dbReference>
<dbReference type="SFLD" id="SFLDS00005">
    <property type="entry name" value="Isoprenoid_Synthase_Type_I"/>
    <property type="match status" value="1"/>
</dbReference>
<dbReference type="NCBIfam" id="NF045485">
    <property type="entry name" value="FPPsyn"/>
    <property type="match status" value="1"/>
</dbReference>
<proteinExistence type="inferred from homology"/>
<dbReference type="PROSITE" id="PS00444">
    <property type="entry name" value="POLYPRENYL_SYNTHASE_2"/>
    <property type="match status" value="1"/>
</dbReference>
<evidence type="ECO:0000313" key="8">
    <source>
        <dbReference type="EMBL" id="QYY44594.1"/>
    </source>
</evidence>
<keyword evidence="4" id="KW-0479">Metal-binding</keyword>
<organism evidence="8 9">
    <name type="scientific">Aneurinibacillus thermoaerophilus</name>
    <dbReference type="NCBI Taxonomy" id="143495"/>
    <lineage>
        <taxon>Bacteria</taxon>
        <taxon>Bacillati</taxon>
        <taxon>Bacillota</taxon>
        <taxon>Bacilli</taxon>
        <taxon>Bacillales</taxon>
        <taxon>Paenibacillaceae</taxon>
        <taxon>Aneurinibacillus group</taxon>
        <taxon>Aneurinibacillus</taxon>
    </lineage>
</organism>
<evidence type="ECO:0000256" key="5">
    <source>
        <dbReference type="ARBA" id="ARBA00022842"/>
    </source>
</evidence>
<dbReference type="InterPro" id="IPR008949">
    <property type="entry name" value="Isoprenoid_synthase_dom_sf"/>
</dbReference>
<name>A0ABX8YG37_ANETH</name>
<gene>
    <name evidence="8" type="ORF">K3F53_12455</name>
</gene>
<dbReference type="CDD" id="cd00685">
    <property type="entry name" value="Trans_IPPS_HT"/>
    <property type="match status" value="1"/>
</dbReference>
<dbReference type="SUPFAM" id="SSF48576">
    <property type="entry name" value="Terpenoid synthases"/>
    <property type="match status" value="1"/>
</dbReference>
<evidence type="ECO:0000256" key="6">
    <source>
        <dbReference type="ARBA" id="ARBA00023229"/>
    </source>
</evidence>
<keyword evidence="3 7" id="KW-0808">Transferase</keyword>
<keyword evidence="5" id="KW-0460">Magnesium</keyword>
<keyword evidence="9" id="KW-1185">Reference proteome</keyword>
<evidence type="ECO:0000256" key="3">
    <source>
        <dbReference type="ARBA" id="ARBA00022679"/>
    </source>
</evidence>
<dbReference type="Pfam" id="PF00348">
    <property type="entry name" value="polyprenyl_synt"/>
    <property type="match status" value="1"/>
</dbReference>
<dbReference type="PANTHER" id="PTHR43281">
    <property type="entry name" value="FARNESYL DIPHOSPHATE SYNTHASE"/>
    <property type="match status" value="1"/>
</dbReference>
<evidence type="ECO:0000313" key="9">
    <source>
        <dbReference type="Proteomes" id="UP000826616"/>
    </source>
</evidence>
<dbReference type="Proteomes" id="UP000826616">
    <property type="component" value="Chromosome"/>
</dbReference>
<dbReference type="Gene3D" id="1.10.600.10">
    <property type="entry name" value="Farnesyl Diphosphate Synthase"/>
    <property type="match status" value="1"/>
</dbReference>
<sequence length="289" mass="31368">MKTKADLVGKRLADLIETPEIPETLRQAMAYSLLAGGKRLRPVLVLATLEAFGKSIDAGIPVACAVEMVHTYSLIHDDLPAMDNDDFRRGKPTNHKVYGEATAILAGDALLTYAFETVCSAEEAGAPSGRVLRIVRELASYAGPRGMVGGQSADMEGEDIPLTPEQLRYIHQHKTADLLVFCVRAGAILAGASERQLSLLTRYANNIGLAFQIQDDILDVTGDETKMGKPVGSDEKRKKSTYPALIGMEKSRSLLKQLIEEANLALVEAALEDNSILRALAAFIIERDY</sequence>
<dbReference type="SFLD" id="SFLDG01017">
    <property type="entry name" value="Polyprenyl_Transferase_Like"/>
    <property type="match status" value="1"/>
</dbReference>
<evidence type="ECO:0000256" key="2">
    <source>
        <dbReference type="ARBA" id="ARBA00006706"/>
    </source>
</evidence>
<reference evidence="8 9" key="1">
    <citation type="submission" date="2021-08" db="EMBL/GenBank/DDBJ databases">
        <title>Complete genome sequence of the strain Aneurinibacillus thermoaerophilus CCM 8960.</title>
        <authorList>
            <person name="Musilova J."/>
            <person name="Kourilova X."/>
            <person name="Pernicova I."/>
            <person name="Bezdicek M."/>
            <person name="Lengerova M."/>
            <person name="Obruca S."/>
            <person name="Sedlar K."/>
        </authorList>
    </citation>
    <scope>NUCLEOTIDE SEQUENCE [LARGE SCALE GENOMIC DNA]</scope>
    <source>
        <strain evidence="8 9">CCM 8960</strain>
    </source>
</reference>
<dbReference type="InterPro" id="IPR033749">
    <property type="entry name" value="Polyprenyl_synt_CS"/>
</dbReference>
<comment type="similarity">
    <text evidence="2 7">Belongs to the FPP/GGPP synthase family.</text>
</comment>
<evidence type="ECO:0000256" key="7">
    <source>
        <dbReference type="RuleBase" id="RU004466"/>
    </source>
</evidence>
<dbReference type="InterPro" id="IPR053378">
    <property type="entry name" value="Prenyl_diphosphate_synthase"/>
</dbReference>
<dbReference type="InterPro" id="IPR000092">
    <property type="entry name" value="Polyprenyl_synt"/>
</dbReference>